<dbReference type="GO" id="GO:0035243">
    <property type="term" value="F:protein-arginine omega-N symmetric methyltransferase activity"/>
    <property type="evidence" value="ECO:0007669"/>
    <property type="project" value="TreeGrafter"/>
</dbReference>
<keyword evidence="2" id="KW-0808">Transferase</keyword>
<dbReference type="EMBL" id="LACI01001872">
    <property type="protein sequence ID" value="KJU83474.1"/>
    <property type="molecule type" value="Genomic_DNA"/>
</dbReference>
<dbReference type="Proteomes" id="UP000033423">
    <property type="component" value="Unassembled WGS sequence"/>
</dbReference>
<dbReference type="InterPro" id="IPR038375">
    <property type="entry name" value="NDUFAF7_sf"/>
</dbReference>
<dbReference type="SUPFAM" id="SSF53335">
    <property type="entry name" value="S-adenosyl-L-methionine-dependent methyltransferases"/>
    <property type="match status" value="1"/>
</dbReference>
<dbReference type="InterPro" id="IPR029063">
    <property type="entry name" value="SAM-dependent_MTases_sf"/>
</dbReference>
<dbReference type="PANTHER" id="PTHR12049">
    <property type="entry name" value="PROTEIN ARGININE METHYLTRANSFERASE NDUFAF7, MITOCHONDRIAL"/>
    <property type="match status" value="1"/>
</dbReference>
<comment type="caution">
    <text evidence="3">The sequence shown here is derived from an EMBL/GenBank/DDBJ whole genome shotgun (WGS) entry which is preliminary data.</text>
</comment>
<dbReference type="Gene3D" id="3.40.50.12710">
    <property type="match status" value="1"/>
</dbReference>
<evidence type="ECO:0000256" key="1">
    <source>
        <dbReference type="ARBA" id="ARBA00022603"/>
    </source>
</evidence>
<evidence type="ECO:0000313" key="4">
    <source>
        <dbReference type="Proteomes" id="UP000033423"/>
    </source>
</evidence>
<dbReference type="InterPro" id="IPR003788">
    <property type="entry name" value="NDUFAF7"/>
</dbReference>
<organism evidence="3 4">
    <name type="scientific">Candidatus Magnetobacterium bavaricum</name>
    <dbReference type="NCBI Taxonomy" id="29290"/>
    <lineage>
        <taxon>Bacteria</taxon>
        <taxon>Pseudomonadati</taxon>
        <taxon>Nitrospirota</taxon>
        <taxon>Thermodesulfovibrionia</taxon>
        <taxon>Thermodesulfovibrionales</taxon>
        <taxon>Candidatus Magnetobacteriaceae</taxon>
        <taxon>Candidatus Magnetobacterium</taxon>
    </lineage>
</organism>
<dbReference type="PATRIC" id="fig|29290.4.peg.5733"/>
<evidence type="ECO:0000313" key="3">
    <source>
        <dbReference type="EMBL" id="KJU83474.1"/>
    </source>
</evidence>
<proteinExistence type="predicted"/>
<evidence type="ECO:0000256" key="2">
    <source>
        <dbReference type="ARBA" id="ARBA00022679"/>
    </source>
</evidence>
<protein>
    <submittedName>
        <fullName evidence="3">Protein containing DUF185</fullName>
    </submittedName>
</protein>
<sequence>MDRDIEEIIRGRIRREGGAISFKEFMSLSLYYPGYGYYTSVSTQIGRAGDYFTAPHLHPVFGALVARQTDEMWQLMGRPTDFHIVEFGAGRGYLAADMLGYLRGSDLYDALTYLIVELNPYVQRQQEQLLAPFAGKVRWVSAAADVAPLRGCILSNELIDAFPVHVITMAGDTLREVWVDEDFNEVLRSCGDEILAYVRKFDLQLCDGYRTEVNLVVRDWLREVSGMLVEGFVFTIDYGYPAWQYYSADRSRGTLLCYSGHRVSDNPYTNVGIQDITAHVNFSALKRWGDDIGLTTVGFSPQGTFMVSMGIEDLLAGMLESEQYQLEVARVKRLLLPQGMGESHKVLIQYKGGIGEPVLRGFTLRNQRSSLEG</sequence>
<gene>
    <name evidence="3" type="ORF">MBAV_004327</name>
</gene>
<reference evidence="3 4" key="1">
    <citation type="submission" date="2015-02" db="EMBL/GenBank/DDBJ databases">
        <title>Single-cell genomics of uncultivated deep-branching MTB reveals a conserved set of magnetosome genes.</title>
        <authorList>
            <person name="Kolinko S."/>
            <person name="Richter M."/>
            <person name="Glockner F.O."/>
            <person name="Brachmann A."/>
            <person name="Schuler D."/>
        </authorList>
    </citation>
    <scope>NUCLEOTIDE SEQUENCE [LARGE SCALE GENOMIC DNA]</scope>
    <source>
        <strain evidence="3">TM-1</strain>
    </source>
</reference>
<name>A0A0F3GNC3_9BACT</name>
<dbReference type="PANTHER" id="PTHR12049:SF7">
    <property type="entry name" value="PROTEIN ARGININE METHYLTRANSFERASE NDUFAF7, MITOCHONDRIAL"/>
    <property type="match status" value="1"/>
</dbReference>
<keyword evidence="1" id="KW-0489">Methyltransferase</keyword>
<dbReference type="AlphaFoldDB" id="A0A0F3GNC3"/>
<dbReference type="GO" id="GO:0032259">
    <property type="term" value="P:methylation"/>
    <property type="evidence" value="ECO:0007669"/>
    <property type="project" value="UniProtKB-KW"/>
</dbReference>
<accession>A0A0F3GNC3</accession>
<dbReference type="Pfam" id="PF02636">
    <property type="entry name" value="Methyltransf_28"/>
    <property type="match status" value="1"/>
</dbReference>
<keyword evidence="4" id="KW-1185">Reference proteome</keyword>